<evidence type="ECO:0008006" key="4">
    <source>
        <dbReference type="Google" id="ProtNLM"/>
    </source>
</evidence>
<keyword evidence="1" id="KW-0812">Transmembrane</keyword>
<dbReference type="RefSeq" id="WP_269560665.1">
    <property type="nucleotide sequence ID" value="NZ_CP114767.1"/>
</dbReference>
<keyword evidence="1" id="KW-1133">Transmembrane helix</keyword>
<name>A0ABY7LQB9_9BACT</name>
<dbReference type="EMBL" id="CP114767">
    <property type="protein sequence ID" value="WBA42613.1"/>
    <property type="molecule type" value="Genomic_DNA"/>
</dbReference>
<organism evidence="2 3">
    <name type="scientific">Hymenobacter canadensis</name>
    <dbReference type="NCBI Taxonomy" id="2999067"/>
    <lineage>
        <taxon>Bacteria</taxon>
        <taxon>Pseudomonadati</taxon>
        <taxon>Bacteroidota</taxon>
        <taxon>Cytophagia</taxon>
        <taxon>Cytophagales</taxon>
        <taxon>Hymenobacteraceae</taxon>
        <taxon>Hymenobacter</taxon>
    </lineage>
</organism>
<keyword evidence="1" id="KW-0472">Membrane</keyword>
<dbReference type="Proteomes" id="UP001211005">
    <property type="component" value="Chromosome"/>
</dbReference>
<evidence type="ECO:0000256" key="1">
    <source>
        <dbReference type="SAM" id="Phobius"/>
    </source>
</evidence>
<evidence type="ECO:0000313" key="3">
    <source>
        <dbReference type="Proteomes" id="UP001211005"/>
    </source>
</evidence>
<proteinExistence type="predicted"/>
<sequence length="181" mass="20406">MAQQYGTLLRIRAVQLPRFKGFGLFWFTFWSLGGLAMLSKSTGTLLQDQQPAAFEWIWLIGWAAGWSWMACMLAWTFWGEELVTIAGAQLSIRQCIGRFGREKHYAVANIQHLSATADDDYNEVRTGLNFQPPRLTGGALQFSYGMRTVRFGLQMEAAEAIAVLEELRQQKSLPMACFTPA</sequence>
<evidence type="ECO:0000313" key="2">
    <source>
        <dbReference type="EMBL" id="WBA42613.1"/>
    </source>
</evidence>
<gene>
    <name evidence="2" type="ORF">O3303_03410</name>
</gene>
<reference evidence="2 3" key="1">
    <citation type="submission" date="2022-12" db="EMBL/GenBank/DDBJ databases">
        <title>Hymenobacter canadensis sp. nov. isolated from lake water of the Cambridge Bay, Canada.</title>
        <authorList>
            <person name="Kim W.H."/>
            <person name="Lee Y.M."/>
        </authorList>
    </citation>
    <scope>NUCLEOTIDE SEQUENCE [LARGE SCALE GENOMIC DNA]</scope>
    <source>
        <strain evidence="2 3">PAMC 29467</strain>
    </source>
</reference>
<feature type="transmembrane region" description="Helical" evidence="1">
    <location>
        <begin position="59"/>
        <end position="78"/>
    </location>
</feature>
<protein>
    <recommendedName>
        <fullName evidence="4">PH domain-containing protein</fullName>
    </recommendedName>
</protein>
<keyword evidence="3" id="KW-1185">Reference proteome</keyword>
<accession>A0ABY7LQB9</accession>
<feature type="transmembrane region" description="Helical" evidence="1">
    <location>
        <begin position="21"/>
        <end position="39"/>
    </location>
</feature>